<dbReference type="Proteomes" id="UP000023152">
    <property type="component" value="Unassembled WGS sequence"/>
</dbReference>
<dbReference type="EMBL" id="ASPP01008799">
    <property type="protein sequence ID" value="ETO25013.1"/>
    <property type="molecule type" value="Genomic_DNA"/>
</dbReference>
<keyword evidence="3 8" id="KW-0812">Transmembrane</keyword>
<dbReference type="PANTHER" id="PTHR21355">
    <property type="entry name" value="G-PROTEIN COUPLED RECEPTOR-ASSOCIATED PROTEIN LMBRD2"/>
    <property type="match status" value="1"/>
</dbReference>
<organism evidence="9 10">
    <name type="scientific">Reticulomyxa filosa</name>
    <dbReference type="NCBI Taxonomy" id="46433"/>
    <lineage>
        <taxon>Eukaryota</taxon>
        <taxon>Sar</taxon>
        <taxon>Rhizaria</taxon>
        <taxon>Retaria</taxon>
        <taxon>Foraminifera</taxon>
        <taxon>Monothalamids</taxon>
        <taxon>Reticulomyxidae</taxon>
        <taxon>Reticulomyxa</taxon>
    </lineage>
</organism>
<feature type="compositionally biased region" description="Basic residues" evidence="7">
    <location>
        <begin position="263"/>
        <end position="277"/>
    </location>
</feature>
<dbReference type="InterPro" id="IPR051584">
    <property type="entry name" value="GPCR-associated_LMBR1"/>
</dbReference>
<evidence type="ECO:0000256" key="7">
    <source>
        <dbReference type="SAM" id="MobiDB-lite"/>
    </source>
</evidence>
<protein>
    <submittedName>
        <fullName evidence="9">Nucleolar protein Nop52</fullName>
    </submittedName>
</protein>
<feature type="transmembrane region" description="Helical" evidence="8">
    <location>
        <begin position="86"/>
        <end position="107"/>
    </location>
</feature>
<evidence type="ECO:0000256" key="3">
    <source>
        <dbReference type="ARBA" id="ARBA00022692"/>
    </source>
</evidence>
<feature type="transmembrane region" description="Helical" evidence="8">
    <location>
        <begin position="653"/>
        <end position="671"/>
    </location>
</feature>
<evidence type="ECO:0000256" key="6">
    <source>
        <dbReference type="SAM" id="Coils"/>
    </source>
</evidence>
<dbReference type="OrthoDB" id="203099at2759"/>
<feature type="compositionally biased region" description="Basic and acidic residues" evidence="7">
    <location>
        <begin position="278"/>
        <end position="288"/>
    </location>
</feature>
<name>X6NGI6_RETFI</name>
<evidence type="ECO:0000256" key="1">
    <source>
        <dbReference type="ARBA" id="ARBA00004141"/>
    </source>
</evidence>
<dbReference type="PANTHER" id="PTHR21355:SF0">
    <property type="entry name" value="G-PROTEIN COUPLED RECEPTOR-ASSOCIATED PROTEIN LMBRD2"/>
    <property type="match status" value="1"/>
</dbReference>
<gene>
    <name evidence="9" type="ORF">RFI_12131</name>
</gene>
<feature type="transmembrane region" description="Helical" evidence="8">
    <location>
        <begin position="532"/>
        <end position="550"/>
    </location>
</feature>
<keyword evidence="6" id="KW-0175">Coiled coil</keyword>
<dbReference type="AlphaFoldDB" id="X6NGI6"/>
<feature type="transmembrane region" description="Helical" evidence="8">
    <location>
        <begin position="43"/>
        <end position="66"/>
    </location>
</feature>
<dbReference type="GO" id="GO:0016020">
    <property type="term" value="C:membrane"/>
    <property type="evidence" value="ECO:0007669"/>
    <property type="project" value="UniProtKB-SubCell"/>
</dbReference>
<sequence>MGGGCVKKKTKNGKNKKFLKNRYKISGSFTPRSKLIDSLKLNIIFYVVVKFVLFLAMLIGFLYLLFTTHLSAVRLVALAQSFGNLWGLSLAIITVGYGLVEIPRFFWYHSNYEKRIQYLQWNLAQLENEKDEAYDRVEEYVYLFQCICKKYGAKHAYLKEQREIVSNQLKEHNLYDKVIAKPDITQDDLKDKIDQEKIDEKLLAKIHSELKIWIFELERSQSWWLKIAHDILVLQMSLQQRNSLQGNVASSVSLSSMSSRPLNKSRHRQRRKRSKRGHSFDKKTRVKDDEDDEDDDDEEDDEDDEEEERGRSGDSAEDNDDDNNDDNNDRKNANNTRRGNANKNNKKDNSKDHKNKHKNKHKNDNGNKEDPSEESNLDLVLNVSQIRPSSDEMQRLNCCSKMYWYAHTYLIPLVQKAFAVFLALLSLAIIWSEIALAFDVRLSIFSIVTNDTNACSLFSLWRLHLGQLYHMHSHQLTDDNSLLTNATFSARLMFPLGYNFILLCNTTKQSSYSKLFTQMEKLPLLGNPANTFLPLLIFLFCLATWFNVYGRVLKCLRISRFEFGDPKTSPDVAQQIANGQELMHKFKRTLKSNPELREQFEALFSQWTSHSIQSTSPRDITRLVANQMNPQKHTYNDKTNQTLISKHSFKHKGFLYIAISDIAIIKLYIFFLCPFL</sequence>
<evidence type="ECO:0000256" key="4">
    <source>
        <dbReference type="ARBA" id="ARBA00022989"/>
    </source>
</evidence>
<dbReference type="InterPro" id="IPR016024">
    <property type="entry name" value="ARM-type_fold"/>
</dbReference>
<evidence type="ECO:0000256" key="8">
    <source>
        <dbReference type="SAM" id="Phobius"/>
    </source>
</evidence>
<evidence type="ECO:0000256" key="2">
    <source>
        <dbReference type="ARBA" id="ARBA00010487"/>
    </source>
</evidence>
<dbReference type="SUPFAM" id="SSF48371">
    <property type="entry name" value="ARM repeat"/>
    <property type="match status" value="1"/>
</dbReference>
<evidence type="ECO:0000256" key="5">
    <source>
        <dbReference type="ARBA" id="ARBA00023136"/>
    </source>
</evidence>
<comment type="similarity">
    <text evidence="2">Belongs to the LIMR family.</text>
</comment>
<keyword evidence="10" id="KW-1185">Reference proteome</keyword>
<proteinExistence type="inferred from homology"/>
<feature type="transmembrane region" description="Helical" evidence="8">
    <location>
        <begin position="417"/>
        <end position="438"/>
    </location>
</feature>
<keyword evidence="5 8" id="KW-0472">Membrane</keyword>
<feature type="compositionally biased region" description="Acidic residues" evidence="7">
    <location>
        <begin position="315"/>
        <end position="326"/>
    </location>
</feature>
<evidence type="ECO:0000313" key="10">
    <source>
        <dbReference type="Proteomes" id="UP000023152"/>
    </source>
</evidence>
<accession>X6NGI6</accession>
<dbReference type="Pfam" id="PF04791">
    <property type="entry name" value="LMBR1"/>
    <property type="match status" value="1"/>
</dbReference>
<feature type="compositionally biased region" description="Low complexity" evidence="7">
    <location>
        <begin position="333"/>
        <end position="343"/>
    </location>
</feature>
<keyword evidence="4 8" id="KW-1133">Transmembrane helix</keyword>
<dbReference type="InterPro" id="IPR006876">
    <property type="entry name" value="LMBR1-like_membr_prot"/>
</dbReference>
<evidence type="ECO:0000313" key="9">
    <source>
        <dbReference type="EMBL" id="ETO25013.1"/>
    </source>
</evidence>
<comment type="subcellular location">
    <subcellularLocation>
        <location evidence="1">Membrane</location>
        <topology evidence="1">Multi-pass membrane protein</topology>
    </subcellularLocation>
</comment>
<comment type="caution">
    <text evidence="9">The sequence shown here is derived from an EMBL/GenBank/DDBJ whole genome shotgun (WGS) entry which is preliminary data.</text>
</comment>
<reference evidence="9 10" key="1">
    <citation type="journal article" date="2013" name="Curr. Biol.">
        <title>The Genome of the Foraminiferan Reticulomyxa filosa.</title>
        <authorList>
            <person name="Glockner G."/>
            <person name="Hulsmann N."/>
            <person name="Schleicher M."/>
            <person name="Noegel A.A."/>
            <person name="Eichinger L."/>
            <person name="Gallinger C."/>
            <person name="Pawlowski J."/>
            <person name="Sierra R."/>
            <person name="Euteneuer U."/>
            <person name="Pillet L."/>
            <person name="Moustafa A."/>
            <person name="Platzer M."/>
            <person name="Groth M."/>
            <person name="Szafranski K."/>
            <person name="Schliwa M."/>
        </authorList>
    </citation>
    <scope>NUCLEOTIDE SEQUENCE [LARGE SCALE GENOMIC DNA]</scope>
</reference>
<feature type="coiled-coil region" evidence="6">
    <location>
        <begin position="109"/>
        <end position="143"/>
    </location>
</feature>
<feature type="compositionally biased region" description="Acidic residues" evidence="7">
    <location>
        <begin position="289"/>
        <end position="307"/>
    </location>
</feature>
<feature type="region of interest" description="Disordered" evidence="7">
    <location>
        <begin position="251"/>
        <end position="376"/>
    </location>
</feature>